<keyword evidence="3" id="KW-0804">Transcription</keyword>
<evidence type="ECO:0000313" key="7">
    <source>
        <dbReference type="EMBL" id="OQR72000.1"/>
    </source>
</evidence>
<reference evidence="7 9" key="1">
    <citation type="journal article" date="2017" name="Gigascience">
        <title>Draft genome of the honey bee ectoparasitic mite, Tropilaelaps mercedesae, is shaped by the parasitic life history.</title>
        <authorList>
            <person name="Dong X."/>
            <person name="Armstrong S.D."/>
            <person name="Xia D."/>
            <person name="Makepeace B.L."/>
            <person name="Darby A.C."/>
            <person name="Kadowaki T."/>
        </authorList>
    </citation>
    <scope>NUCLEOTIDE SEQUENCE [LARGE SCALE GENOMIC DNA]</scope>
    <source>
        <strain evidence="7">Wuxi-XJTLU</strain>
    </source>
</reference>
<dbReference type="OrthoDB" id="6493331at2759"/>
<gene>
    <name evidence="8" type="ORF">BIW11_00778</name>
    <name evidence="7" type="ORF">BIW11_01387</name>
</gene>
<sequence>MSGSNKDRAACSPIARLQGREFEYFVRQKLIAIGRNSSHGEVDVPMGNSSFISRRHLEIFNEGTEFYMICNGKNGVFVDGVFQRKGAPPLKLPKKCVFRFPSTSIKIMFQSLLEGTGTTVHSITAGDPATSNADEHVSEVAAEQIIQTVITEPVVEEGNVIAVTNNPEEDLKPLRISIPDGQSPCPSPTGTISAANSCPTSPRSGSLM</sequence>
<dbReference type="PANTHER" id="PTHR45881">
    <property type="entry name" value="CHECKPOINT SUPPRESSOR 1-LIKE, ISOFORM A-RELATED"/>
    <property type="match status" value="1"/>
</dbReference>
<dbReference type="InParanoid" id="A0A1V9XEM9"/>
<evidence type="ECO:0000256" key="5">
    <source>
        <dbReference type="SAM" id="MobiDB-lite"/>
    </source>
</evidence>
<evidence type="ECO:0000256" key="1">
    <source>
        <dbReference type="ARBA" id="ARBA00004123"/>
    </source>
</evidence>
<dbReference type="Pfam" id="PF00498">
    <property type="entry name" value="FHA"/>
    <property type="match status" value="1"/>
</dbReference>
<dbReference type="GO" id="GO:0000978">
    <property type="term" value="F:RNA polymerase II cis-regulatory region sequence-specific DNA binding"/>
    <property type="evidence" value="ECO:0007669"/>
    <property type="project" value="TreeGrafter"/>
</dbReference>
<comment type="caution">
    <text evidence="7">The sequence shown here is derived from an EMBL/GenBank/DDBJ whole genome shotgun (WGS) entry which is preliminary data.</text>
</comment>
<dbReference type="GO" id="GO:0005634">
    <property type="term" value="C:nucleus"/>
    <property type="evidence" value="ECO:0007669"/>
    <property type="project" value="UniProtKB-SubCell"/>
</dbReference>
<feature type="domain" description="FHA" evidence="6">
    <location>
        <begin position="31"/>
        <end position="83"/>
    </location>
</feature>
<dbReference type="SUPFAM" id="SSF49879">
    <property type="entry name" value="SMAD/FHA domain"/>
    <property type="match status" value="1"/>
</dbReference>
<evidence type="ECO:0000313" key="8">
    <source>
        <dbReference type="EMBL" id="OQR75405.1"/>
    </source>
</evidence>
<accession>A0A1V9XEM9</accession>
<dbReference type="STRING" id="418985.A0A1V9XEM9"/>
<organism evidence="7 9">
    <name type="scientific">Tropilaelaps mercedesae</name>
    <dbReference type="NCBI Taxonomy" id="418985"/>
    <lineage>
        <taxon>Eukaryota</taxon>
        <taxon>Metazoa</taxon>
        <taxon>Ecdysozoa</taxon>
        <taxon>Arthropoda</taxon>
        <taxon>Chelicerata</taxon>
        <taxon>Arachnida</taxon>
        <taxon>Acari</taxon>
        <taxon>Parasitiformes</taxon>
        <taxon>Mesostigmata</taxon>
        <taxon>Gamasina</taxon>
        <taxon>Dermanyssoidea</taxon>
        <taxon>Laelapidae</taxon>
        <taxon>Tropilaelaps</taxon>
    </lineage>
</organism>
<dbReference type="PANTHER" id="PTHR45881:SF7">
    <property type="entry name" value="CHECKPOINT SUPPRESSOR 1-LIKE, ISOFORM A-RELATED"/>
    <property type="match status" value="1"/>
</dbReference>
<evidence type="ECO:0000256" key="4">
    <source>
        <dbReference type="ARBA" id="ARBA00023242"/>
    </source>
</evidence>
<dbReference type="PROSITE" id="PS50006">
    <property type="entry name" value="FHA_DOMAIN"/>
    <property type="match status" value="1"/>
</dbReference>
<dbReference type="AlphaFoldDB" id="A0A1V9XEM9"/>
<dbReference type="SMART" id="SM00240">
    <property type="entry name" value="FHA"/>
    <property type="match status" value="1"/>
</dbReference>
<dbReference type="EMBL" id="MNPL01012844">
    <property type="protein sequence ID" value="OQR72000.1"/>
    <property type="molecule type" value="Genomic_DNA"/>
</dbReference>
<dbReference type="InterPro" id="IPR000253">
    <property type="entry name" value="FHA_dom"/>
</dbReference>
<evidence type="ECO:0000259" key="6">
    <source>
        <dbReference type="PROSITE" id="PS50006"/>
    </source>
</evidence>
<feature type="compositionally biased region" description="Polar residues" evidence="5">
    <location>
        <begin position="188"/>
        <end position="208"/>
    </location>
</feature>
<evidence type="ECO:0000313" key="9">
    <source>
        <dbReference type="Proteomes" id="UP000192247"/>
    </source>
</evidence>
<protein>
    <submittedName>
        <fullName evidence="7">Forkhead box protein K2-like</fullName>
    </submittedName>
</protein>
<dbReference type="FunFam" id="2.60.200.20:FF:000031">
    <property type="entry name" value="Forkhead box protein K1"/>
    <property type="match status" value="1"/>
</dbReference>
<evidence type="ECO:0000256" key="2">
    <source>
        <dbReference type="ARBA" id="ARBA00023015"/>
    </source>
</evidence>
<keyword evidence="9" id="KW-1185">Reference proteome</keyword>
<keyword evidence="4" id="KW-0539">Nucleus</keyword>
<dbReference type="EMBL" id="MNPL01006412">
    <property type="protein sequence ID" value="OQR75405.1"/>
    <property type="molecule type" value="Genomic_DNA"/>
</dbReference>
<proteinExistence type="predicted"/>
<dbReference type="CDD" id="cd22688">
    <property type="entry name" value="FHA_FOXK"/>
    <property type="match status" value="1"/>
</dbReference>
<name>A0A1V9XEM9_9ACAR</name>
<dbReference type="InterPro" id="IPR008984">
    <property type="entry name" value="SMAD_FHA_dom_sf"/>
</dbReference>
<keyword evidence="2" id="KW-0805">Transcription regulation</keyword>
<feature type="non-terminal residue" evidence="7">
    <location>
        <position position="208"/>
    </location>
</feature>
<feature type="region of interest" description="Disordered" evidence="5">
    <location>
        <begin position="180"/>
        <end position="208"/>
    </location>
</feature>
<dbReference type="GO" id="GO:0000981">
    <property type="term" value="F:DNA-binding transcription factor activity, RNA polymerase II-specific"/>
    <property type="evidence" value="ECO:0007669"/>
    <property type="project" value="TreeGrafter"/>
</dbReference>
<comment type="subcellular location">
    <subcellularLocation>
        <location evidence="1">Nucleus</location>
    </subcellularLocation>
</comment>
<evidence type="ECO:0000256" key="3">
    <source>
        <dbReference type="ARBA" id="ARBA00023163"/>
    </source>
</evidence>
<dbReference type="Gene3D" id="2.60.200.20">
    <property type="match status" value="1"/>
</dbReference>
<dbReference type="Proteomes" id="UP000192247">
    <property type="component" value="Unassembled WGS sequence"/>
</dbReference>